<sequence length="108" mass="12342">MLREAYKPKDLIVPLDSLYVSDSMAWITKYTLIKGWMVQWLNYVLWYNIVAVDPSVLLQYFLDAPVIARHLKVSRIDPECFTVRGKAPSNQGLLVRGVGLINQMLVSS</sequence>
<comment type="caution">
    <text evidence="1">The sequence shown here is derived from an EMBL/GenBank/DDBJ whole genome shotgun (WGS) entry which is preliminary data.</text>
</comment>
<evidence type="ECO:0000313" key="2">
    <source>
        <dbReference type="Proteomes" id="UP001497480"/>
    </source>
</evidence>
<reference evidence="1 2" key="1">
    <citation type="submission" date="2024-03" db="EMBL/GenBank/DDBJ databases">
        <authorList>
            <person name="Martinez-Hernandez J."/>
        </authorList>
    </citation>
    <scope>NUCLEOTIDE SEQUENCE [LARGE SCALE GENOMIC DNA]</scope>
</reference>
<keyword evidence="2" id="KW-1185">Reference proteome</keyword>
<dbReference type="Proteomes" id="UP001497480">
    <property type="component" value="Unassembled WGS sequence"/>
</dbReference>
<evidence type="ECO:0000313" key="1">
    <source>
        <dbReference type="EMBL" id="CAL0309401.1"/>
    </source>
</evidence>
<gene>
    <name evidence="1" type="ORF">LLUT_LOCUS10461</name>
</gene>
<dbReference type="AlphaFoldDB" id="A0AAV1WKQ5"/>
<organism evidence="1 2">
    <name type="scientific">Lupinus luteus</name>
    <name type="common">European yellow lupine</name>
    <dbReference type="NCBI Taxonomy" id="3873"/>
    <lineage>
        <taxon>Eukaryota</taxon>
        <taxon>Viridiplantae</taxon>
        <taxon>Streptophyta</taxon>
        <taxon>Embryophyta</taxon>
        <taxon>Tracheophyta</taxon>
        <taxon>Spermatophyta</taxon>
        <taxon>Magnoliopsida</taxon>
        <taxon>eudicotyledons</taxon>
        <taxon>Gunneridae</taxon>
        <taxon>Pentapetalae</taxon>
        <taxon>rosids</taxon>
        <taxon>fabids</taxon>
        <taxon>Fabales</taxon>
        <taxon>Fabaceae</taxon>
        <taxon>Papilionoideae</taxon>
        <taxon>50 kb inversion clade</taxon>
        <taxon>genistoids sensu lato</taxon>
        <taxon>core genistoids</taxon>
        <taxon>Genisteae</taxon>
        <taxon>Lupinus</taxon>
    </lineage>
</organism>
<proteinExistence type="predicted"/>
<name>A0AAV1WKQ5_LUPLU</name>
<protein>
    <submittedName>
        <fullName evidence="1">Uncharacterized protein</fullName>
    </submittedName>
</protein>
<accession>A0AAV1WKQ5</accession>
<dbReference type="EMBL" id="CAXHTB010000007">
    <property type="protein sequence ID" value="CAL0309401.1"/>
    <property type="molecule type" value="Genomic_DNA"/>
</dbReference>